<dbReference type="EMBL" id="JAFBFH010000009">
    <property type="protein sequence ID" value="MBM7714692.1"/>
    <property type="molecule type" value="Genomic_DNA"/>
</dbReference>
<keyword evidence="14" id="KW-1185">Reference proteome</keyword>
<comment type="caution">
    <text evidence="13">The sequence shown here is derived from an EMBL/GenBank/DDBJ whole genome shotgun (WGS) entry which is preliminary data.</text>
</comment>
<protein>
    <recommendedName>
        <fullName evidence="2">histidine kinase</fullName>
        <ecNumber evidence="2">2.7.13.3</ecNumber>
    </recommendedName>
</protein>
<comment type="catalytic activity">
    <reaction evidence="1">
        <text>ATP + protein L-histidine = ADP + protein N-phospho-L-histidine.</text>
        <dbReference type="EC" id="2.7.13.3"/>
    </reaction>
</comment>
<dbReference type="SMART" id="SM00387">
    <property type="entry name" value="HATPase_c"/>
    <property type="match status" value="2"/>
</dbReference>
<dbReference type="CDD" id="cd00082">
    <property type="entry name" value="HisKA"/>
    <property type="match status" value="1"/>
</dbReference>
<evidence type="ECO:0000256" key="9">
    <source>
        <dbReference type="PROSITE-ProRule" id="PRU00169"/>
    </source>
</evidence>
<evidence type="ECO:0000256" key="10">
    <source>
        <dbReference type="SAM" id="Phobius"/>
    </source>
</evidence>
<dbReference type="CDD" id="cd17574">
    <property type="entry name" value="REC_OmpR"/>
    <property type="match status" value="1"/>
</dbReference>
<feature type="domain" description="Histidine kinase" evidence="11">
    <location>
        <begin position="914"/>
        <end position="1013"/>
    </location>
</feature>
<name>A0ABS2R500_9BACI</name>
<feature type="transmembrane region" description="Helical" evidence="10">
    <location>
        <begin position="9"/>
        <end position="29"/>
    </location>
</feature>
<feature type="transmembrane region" description="Helical" evidence="10">
    <location>
        <begin position="210"/>
        <end position="231"/>
    </location>
</feature>
<evidence type="ECO:0000256" key="5">
    <source>
        <dbReference type="ARBA" id="ARBA00022741"/>
    </source>
</evidence>
<organism evidence="13 14">
    <name type="scientific">Siminovitchia thermophila</name>
    <dbReference type="NCBI Taxonomy" id="1245522"/>
    <lineage>
        <taxon>Bacteria</taxon>
        <taxon>Bacillati</taxon>
        <taxon>Bacillota</taxon>
        <taxon>Bacilli</taxon>
        <taxon>Bacillales</taxon>
        <taxon>Bacillaceae</taxon>
        <taxon>Siminovitchia</taxon>
    </lineage>
</organism>
<feature type="transmembrane region" description="Helical" evidence="10">
    <location>
        <begin position="330"/>
        <end position="348"/>
    </location>
</feature>
<dbReference type="SUPFAM" id="SSF49785">
    <property type="entry name" value="Galactose-binding domain-like"/>
    <property type="match status" value="1"/>
</dbReference>
<dbReference type="InterPro" id="IPR011623">
    <property type="entry name" value="7TMR_DISM_rcpt_extracell_dom1"/>
</dbReference>
<dbReference type="Pfam" id="PF02518">
    <property type="entry name" value="HATPase_c"/>
    <property type="match status" value="2"/>
</dbReference>
<keyword evidence="10" id="KW-0472">Membrane</keyword>
<dbReference type="Gene3D" id="3.40.50.2300">
    <property type="match status" value="1"/>
</dbReference>
<feature type="domain" description="Response regulatory" evidence="12">
    <location>
        <begin position="687"/>
        <end position="803"/>
    </location>
</feature>
<evidence type="ECO:0000256" key="4">
    <source>
        <dbReference type="ARBA" id="ARBA00022679"/>
    </source>
</evidence>
<dbReference type="InterPro" id="IPR036890">
    <property type="entry name" value="HATPase_C_sf"/>
</dbReference>
<dbReference type="InterPro" id="IPR008979">
    <property type="entry name" value="Galactose-bd-like_sf"/>
</dbReference>
<evidence type="ECO:0000313" key="14">
    <source>
        <dbReference type="Proteomes" id="UP000823485"/>
    </source>
</evidence>
<dbReference type="PANTHER" id="PTHR43547">
    <property type="entry name" value="TWO-COMPONENT HISTIDINE KINASE"/>
    <property type="match status" value="1"/>
</dbReference>
<dbReference type="Pfam" id="PF00072">
    <property type="entry name" value="Response_reg"/>
    <property type="match status" value="1"/>
</dbReference>
<dbReference type="InterPro" id="IPR003661">
    <property type="entry name" value="HisK_dim/P_dom"/>
</dbReference>
<keyword evidence="7" id="KW-0067">ATP-binding</keyword>
<evidence type="ECO:0000259" key="11">
    <source>
        <dbReference type="PROSITE" id="PS50109"/>
    </source>
</evidence>
<dbReference type="InterPro" id="IPR010559">
    <property type="entry name" value="Sig_transdc_His_kin_internal"/>
</dbReference>
<feature type="transmembrane region" description="Helical" evidence="10">
    <location>
        <begin position="306"/>
        <end position="324"/>
    </location>
</feature>
<proteinExistence type="predicted"/>
<reference evidence="13 14" key="1">
    <citation type="submission" date="2021-01" db="EMBL/GenBank/DDBJ databases">
        <title>Genomic Encyclopedia of Type Strains, Phase IV (KMG-IV): sequencing the most valuable type-strain genomes for metagenomic binning, comparative biology and taxonomic classification.</title>
        <authorList>
            <person name="Goeker M."/>
        </authorList>
    </citation>
    <scope>NUCLEOTIDE SEQUENCE [LARGE SCALE GENOMIC DNA]</scope>
    <source>
        <strain evidence="13 14">DSM 105453</strain>
    </source>
</reference>
<keyword evidence="3 9" id="KW-0597">Phosphoprotein</keyword>
<gene>
    <name evidence="13" type="ORF">JOC94_001664</name>
</gene>
<keyword evidence="4" id="KW-0808">Transferase</keyword>
<dbReference type="Pfam" id="PF00512">
    <property type="entry name" value="HisKA"/>
    <property type="match status" value="1"/>
</dbReference>
<dbReference type="SUPFAM" id="SSF52172">
    <property type="entry name" value="CheY-like"/>
    <property type="match status" value="1"/>
</dbReference>
<dbReference type="InterPro" id="IPR003594">
    <property type="entry name" value="HATPase_dom"/>
</dbReference>
<dbReference type="PROSITE" id="PS50110">
    <property type="entry name" value="RESPONSE_REGULATORY"/>
    <property type="match status" value="1"/>
</dbReference>
<keyword evidence="10" id="KW-0812">Transmembrane</keyword>
<dbReference type="InterPro" id="IPR036097">
    <property type="entry name" value="HisK_dim/P_sf"/>
</dbReference>
<dbReference type="Pfam" id="PF07695">
    <property type="entry name" value="7TMR-DISM_7TM"/>
    <property type="match status" value="1"/>
</dbReference>
<dbReference type="InterPro" id="IPR001789">
    <property type="entry name" value="Sig_transdc_resp-reg_receiver"/>
</dbReference>
<evidence type="ECO:0000259" key="12">
    <source>
        <dbReference type="PROSITE" id="PS50110"/>
    </source>
</evidence>
<feature type="transmembrane region" description="Helical" evidence="10">
    <location>
        <begin position="238"/>
        <end position="256"/>
    </location>
</feature>
<keyword evidence="8" id="KW-0902">Two-component regulatory system</keyword>
<evidence type="ECO:0000256" key="7">
    <source>
        <dbReference type="ARBA" id="ARBA00022840"/>
    </source>
</evidence>
<dbReference type="GO" id="GO:0016301">
    <property type="term" value="F:kinase activity"/>
    <property type="evidence" value="ECO:0007669"/>
    <property type="project" value="UniProtKB-KW"/>
</dbReference>
<evidence type="ECO:0000256" key="2">
    <source>
        <dbReference type="ARBA" id="ARBA00012438"/>
    </source>
</evidence>
<sequence>MSNFKLKPLLTLGFIFIFLTTLRLLWVAYHYPPKQPLAHDGVLDLQDYDLSNDQTITLNGEWAFIPNTFISPDLTNGNVSNMEKTLLPVPFEGEKNVTYQFGTYRLRILLDGNQGDVRTFGIRLPSAKTASALFINGRLKARSGTVADNPHEHKGEDIPSTVFFSTDQQEIDIILHISNFDTPESTTINKTITFGMAEAIIKEESFIKNLITMIVVVLILHSIYSLLIYFFIYRHKMLLFFTVGFLFPAIDEVLIYDKGMLSWLHLDYDWSMKLGNLIYLGSSFFFVQLMRMLLEKHRNDQCFRWFTILYGLCALTIIALPTEYLVPANALFFIVYFLSFITILFLALKEYFHHHKESFFLAFVTLSTTSGIIWGLIKVLAKMEIPFYPFDYIFAFLGFAIFWFKQYHKKNKQAAELVHELQKADTLKDEFLKNSSKKLRTPLNEMIIMAQTIYDGKRTEFAKQDKDDLKYLINMGRSMSFMLADLLDYTRLKERTIQINPQSTNIHGSVSGVFDMLRFISEGKQVQMISTIPSSFPNVYVDENRLIQILFNLLHNAIKYTHAGKIVIDADVRDNMAVIHVQDSGQGMDEETQKRILAPYEQGEPYDTGLGLGLNVCKQLIELHGGTLQVESVLRKGSDFFFTLPLAKKENVANMAIQSMDINESAAAVDGSMRKRQNHMADSKKHYILVVDDDPVTLKVISNLFPANKYDVLTVISGKEALDMLDKVEWDLIIIDAIMPHISGYELTRLIREKYSALELPILLLPARNDPEDVYTAFSLGANDYVTKPIHSLELKSRVRALIDFKDSANERLYMEAAWLQAQIQPHFLFNTLNTIASLSEIDSERMINLLNTFGEYLRGSFNAENLKRLVPLNHELELVRSYLYIQKERFGDRLQIKWEVDENEVFEVPPLSIQPLVENAVRHGVMKRIRGGTVEIRIENHPTFTTIAVADDGVGISKELMSRILNEKTKIGSGIGLINTNRRLKRIYGHGLEITSSVNHGTEVKFNVPKLE</sequence>
<feature type="modified residue" description="4-aspartylphosphate" evidence="9">
    <location>
        <position position="736"/>
    </location>
</feature>
<keyword evidence="5" id="KW-0547">Nucleotide-binding</keyword>
<evidence type="ECO:0000256" key="6">
    <source>
        <dbReference type="ARBA" id="ARBA00022777"/>
    </source>
</evidence>
<evidence type="ECO:0000256" key="1">
    <source>
        <dbReference type="ARBA" id="ARBA00000085"/>
    </source>
</evidence>
<dbReference type="SMART" id="SM00388">
    <property type="entry name" value="HisKA"/>
    <property type="match status" value="1"/>
</dbReference>
<feature type="transmembrane region" description="Helical" evidence="10">
    <location>
        <begin position="360"/>
        <end position="381"/>
    </location>
</feature>
<dbReference type="Pfam" id="PF06580">
    <property type="entry name" value="His_kinase"/>
    <property type="match status" value="1"/>
</dbReference>
<feature type="transmembrane region" description="Helical" evidence="10">
    <location>
        <begin position="387"/>
        <end position="404"/>
    </location>
</feature>
<evidence type="ECO:0000256" key="8">
    <source>
        <dbReference type="ARBA" id="ARBA00023012"/>
    </source>
</evidence>
<dbReference type="PRINTS" id="PR00344">
    <property type="entry name" value="BCTRLSENSOR"/>
</dbReference>
<dbReference type="Proteomes" id="UP000823485">
    <property type="component" value="Unassembled WGS sequence"/>
</dbReference>
<dbReference type="SUPFAM" id="SSF55874">
    <property type="entry name" value="ATPase domain of HSP90 chaperone/DNA topoisomerase II/histidine kinase"/>
    <property type="match status" value="2"/>
</dbReference>
<feature type="domain" description="Histidine kinase" evidence="11">
    <location>
        <begin position="434"/>
        <end position="648"/>
    </location>
</feature>
<dbReference type="SUPFAM" id="SSF47384">
    <property type="entry name" value="Homodimeric domain of signal transducing histidine kinase"/>
    <property type="match status" value="1"/>
</dbReference>
<dbReference type="SMART" id="SM00448">
    <property type="entry name" value="REC"/>
    <property type="match status" value="1"/>
</dbReference>
<keyword evidence="6 13" id="KW-0418">Kinase</keyword>
<dbReference type="Gene3D" id="1.10.287.130">
    <property type="match status" value="1"/>
</dbReference>
<dbReference type="RefSeq" id="WP_077110190.1">
    <property type="nucleotide sequence ID" value="NZ_JAFBFH010000009.1"/>
</dbReference>
<dbReference type="PANTHER" id="PTHR43547:SF2">
    <property type="entry name" value="HYBRID SIGNAL TRANSDUCTION HISTIDINE KINASE C"/>
    <property type="match status" value="1"/>
</dbReference>
<evidence type="ECO:0000256" key="3">
    <source>
        <dbReference type="ARBA" id="ARBA00022553"/>
    </source>
</evidence>
<feature type="transmembrane region" description="Helical" evidence="10">
    <location>
        <begin position="276"/>
        <end position="294"/>
    </location>
</feature>
<evidence type="ECO:0000313" key="13">
    <source>
        <dbReference type="EMBL" id="MBM7714692.1"/>
    </source>
</evidence>
<dbReference type="Gene3D" id="3.30.565.10">
    <property type="entry name" value="Histidine kinase-like ATPase, C-terminal domain"/>
    <property type="match status" value="2"/>
</dbReference>
<dbReference type="PROSITE" id="PS50109">
    <property type="entry name" value="HIS_KIN"/>
    <property type="match status" value="2"/>
</dbReference>
<dbReference type="InterPro" id="IPR005467">
    <property type="entry name" value="His_kinase_dom"/>
</dbReference>
<dbReference type="InterPro" id="IPR004358">
    <property type="entry name" value="Sig_transdc_His_kin-like_C"/>
</dbReference>
<dbReference type="InterPro" id="IPR011006">
    <property type="entry name" value="CheY-like_superfamily"/>
</dbReference>
<accession>A0ABS2R500</accession>
<keyword evidence="10" id="KW-1133">Transmembrane helix</keyword>
<dbReference type="EC" id="2.7.13.3" evidence="2"/>